<keyword evidence="2" id="KW-1185">Reference proteome</keyword>
<dbReference type="STRING" id="1314785.A0A165FRR3"/>
<name>A0A165FRR3_9APHY</name>
<dbReference type="GeneID" id="63831297"/>
<evidence type="ECO:0000313" key="2">
    <source>
        <dbReference type="Proteomes" id="UP000076871"/>
    </source>
</evidence>
<dbReference type="Gene3D" id="1.20.1280.50">
    <property type="match status" value="1"/>
</dbReference>
<proteinExistence type="predicted"/>
<gene>
    <name evidence="1" type="ORF">LAESUDRAFT_810937</name>
</gene>
<evidence type="ECO:0000313" key="1">
    <source>
        <dbReference type="EMBL" id="KZT09331.1"/>
    </source>
</evidence>
<accession>A0A165FRR3</accession>
<reference evidence="1 2" key="1">
    <citation type="journal article" date="2016" name="Mol. Biol. Evol.">
        <title>Comparative Genomics of Early-Diverging Mushroom-Forming Fungi Provides Insights into the Origins of Lignocellulose Decay Capabilities.</title>
        <authorList>
            <person name="Nagy L.G."/>
            <person name="Riley R."/>
            <person name="Tritt A."/>
            <person name="Adam C."/>
            <person name="Daum C."/>
            <person name="Floudas D."/>
            <person name="Sun H."/>
            <person name="Yadav J.S."/>
            <person name="Pangilinan J."/>
            <person name="Larsson K.H."/>
            <person name="Matsuura K."/>
            <person name="Barry K."/>
            <person name="Labutti K."/>
            <person name="Kuo R."/>
            <person name="Ohm R.A."/>
            <person name="Bhattacharya S.S."/>
            <person name="Shirouzu T."/>
            <person name="Yoshinaga Y."/>
            <person name="Martin F.M."/>
            <person name="Grigoriev I.V."/>
            <person name="Hibbett D.S."/>
        </authorList>
    </citation>
    <scope>NUCLEOTIDE SEQUENCE [LARGE SCALE GENOMIC DNA]</scope>
    <source>
        <strain evidence="1 2">93-53</strain>
    </source>
</reference>
<protein>
    <submittedName>
        <fullName evidence="1">Uncharacterized protein</fullName>
    </submittedName>
</protein>
<dbReference type="RefSeq" id="XP_040767071.1">
    <property type="nucleotide sequence ID" value="XM_040914270.1"/>
</dbReference>
<organism evidence="1 2">
    <name type="scientific">Laetiporus sulphureus 93-53</name>
    <dbReference type="NCBI Taxonomy" id="1314785"/>
    <lineage>
        <taxon>Eukaryota</taxon>
        <taxon>Fungi</taxon>
        <taxon>Dikarya</taxon>
        <taxon>Basidiomycota</taxon>
        <taxon>Agaricomycotina</taxon>
        <taxon>Agaricomycetes</taxon>
        <taxon>Polyporales</taxon>
        <taxon>Laetiporus</taxon>
    </lineage>
</organism>
<dbReference type="InParanoid" id="A0A165FRR3"/>
<dbReference type="SUPFAM" id="SSF52047">
    <property type="entry name" value="RNI-like"/>
    <property type="match status" value="1"/>
</dbReference>
<dbReference type="Proteomes" id="UP000076871">
    <property type="component" value="Unassembled WGS sequence"/>
</dbReference>
<dbReference type="OrthoDB" id="3264373at2759"/>
<sequence length="569" mass="63561">MQVLSQDMSSADTGAAITTAGYTAQRMPIEAESINDAERIIDKSHLKPTAPIAILPLEIIVEIFTHCARLYCGSLSGPYKWIVITHVCAQWRAIALACPKLWCNIFVARRQDWLVELLRRSKQMPLTVTADFASRAWKEVGRKQITFEMVAKEMARIKSLNIHASRPIARSLLKTLNGPMPLLQTLVICGPEWLLDRSRVQIPTGTSLPILLHSGHSTGLQRLDIRFYPIRWKSLVSLSLKHLTVRSIGEAAQTSLSDVLKAAESMPLLETLDLEDVIVPDSATFTAPNRTAVLPLLRSLRLVADFRDCTYILYKLSFPNLNALTLCSLFPSLEALRDLATCLIARLPFTAELSEFSIHGSGFDAASPGRSLDSSHGMGGVTQNIEVKRIQITSRTEMFTARSFTDLCEVFPVKQVTTLNVDDAVYNGSNDWLRVLPLMKKVKHMRVSGTLGAETMLHMLMPRPRTNPTVRKPKCCFRRLRTLSLGGVLLRESIYKEGISDDLVELLRDCLMQRYESGAKISDVHLIRCINVRQAEVDLLREIAVSVFWDGIVIVHGGEEDDSEDDSDL</sequence>
<dbReference type="InterPro" id="IPR032675">
    <property type="entry name" value="LRR_dom_sf"/>
</dbReference>
<dbReference type="AlphaFoldDB" id="A0A165FRR3"/>
<dbReference type="Gene3D" id="3.80.10.10">
    <property type="entry name" value="Ribonuclease Inhibitor"/>
    <property type="match status" value="1"/>
</dbReference>
<dbReference type="EMBL" id="KV427612">
    <property type="protein sequence ID" value="KZT09331.1"/>
    <property type="molecule type" value="Genomic_DNA"/>
</dbReference>